<keyword evidence="1" id="KW-1133">Transmembrane helix</keyword>
<gene>
    <name evidence="2" type="ORF">G7078_00360</name>
</gene>
<dbReference type="AlphaFoldDB" id="A0A6G7ZK77"/>
<evidence type="ECO:0000313" key="3">
    <source>
        <dbReference type="Proteomes" id="UP000502502"/>
    </source>
</evidence>
<proteinExistence type="predicted"/>
<dbReference type="RefSeq" id="WP_166091858.1">
    <property type="nucleotide sequence ID" value="NZ_CP049871.1"/>
</dbReference>
<feature type="transmembrane region" description="Helical" evidence="1">
    <location>
        <begin position="38"/>
        <end position="59"/>
    </location>
</feature>
<protein>
    <recommendedName>
        <fullName evidence="4">Pr6Pr family membrane protein</fullName>
    </recommendedName>
</protein>
<dbReference type="EMBL" id="CP049871">
    <property type="protein sequence ID" value="QIL01397.1"/>
    <property type="molecule type" value="Genomic_DNA"/>
</dbReference>
<feature type="transmembrane region" description="Helical" evidence="1">
    <location>
        <begin position="130"/>
        <end position="149"/>
    </location>
</feature>
<name>A0A6G7ZK77_9SPHN</name>
<organism evidence="2 3">
    <name type="scientific">Sphingomonas sinipercae</name>
    <dbReference type="NCBI Taxonomy" id="2714944"/>
    <lineage>
        <taxon>Bacteria</taxon>
        <taxon>Pseudomonadati</taxon>
        <taxon>Pseudomonadota</taxon>
        <taxon>Alphaproteobacteria</taxon>
        <taxon>Sphingomonadales</taxon>
        <taxon>Sphingomonadaceae</taxon>
        <taxon>Sphingomonas</taxon>
    </lineage>
</organism>
<dbReference type="KEGG" id="ssin:G7078_00360"/>
<evidence type="ECO:0000256" key="1">
    <source>
        <dbReference type="SAM" id="Phobius"/>
    </source>
</evidence>
<evidence type="ECO:0000313" key="2">
    <source>
        <dbReference type="EMBL" id="QIL01397.1"/>
    </source>
</evidence>
<keyword evidence="1" id="KW-0812">Transmembrane</keyword>
<reference evidence="2 3" key="1">
    <citation type="submission" date="2020-03" db="EMBL/GenBank/DDBJ databases">
        <title>Sphingomonas sp. nov., isolated from fish.</title>
        <authorList>
            <person name="Hyun D.-W."/>
            <person name="Bae J.-W."/>
        </authorList>
    </citation>
    <scope>NUCLEOTIDE SEQUENCE [LARGE SCALE GENOMIC DNA]</scope>
    <source>
        <strain evidence="2 3">HDW15C</strain>
    </source>
</reference>
<keyword evidence="3" id="KW-1185">Reference proteome</keyword>
<accession>A0A6G7ZK77</accession>
<dbReference type="Proteomes" id="UP000502502">
    <property type="component" value="Chromosome"/>
</dbReference>
<feature type="transmembrane region" description="Helical" evidence="1">
    <location>
        <begin position="169"/>
        <end position="189"/>
    </location>
</feature>
<dbReference type="InterPro" id="IPR049713">
    <property type="entry name" value="Pr6Pr-like"/>
</dbReference>
<dbReference type="NCBIfam" id="NF038065">
    <property type="entry name" value="Pr6Pr"/>
    <property type="match status" value="1"/>
</dbReference>
<feature type="transmembrane region" description="Helical" evidence="1">
    <location>
        <begin position="66"/>
        <end position="85"/>
    </location>
</feature>
<evidence type="ECO:0008006" key="4">
    <source>
        <dbReference type="Google" id="ProtNLM"/>
    </source>
</evidence>
<sequence length="202" mass="22172">MARAAAALVAIVCWAGLAVQFAATYAGQRDIADTAWILLRFFTVLTNLAVAVSMTLVAIGRRVRPFMLGGVTIAIILVGTVYMLLLRGLVELSGGAVVADTLLHKVSPVAMTLWWLLFAPRKSLRWSDPLWWNAYPLAYFAYALARGQVEGRYPYPFMDVGKLGWTQTAINAGGIAAMFVLAGLLLVWIDRWRPLGSKRSSR</sequence>
<feature type="transmembrane region" description="Helical" evidence="1">
    <location>
        <begin position="97"/>
        <end position="118"/>
    </location>
</feature>
<keyword evidence="1" id="KW-0472">Membrane</keyword>